<evidence type="ECO:0000256" key="2">
    <source>
        <dbReference type="SAM" id="SignalP"/>
    </source>
</evidence>
<proteinExistence type="predicted"/>
<organism evidence="3 4">
    <name type="scientific">Discina gigas</name>
    <dbReference type="NCBI Taxonomy" id="1032678"/>
    <lineage>
        <taxon>Eukaryota</taxon>
        <taxon>Fungi</taxon>
        <taxon>Dikarya</taxon>
        <taxon>Ascomycota</taxon>
        <taxon>Pezizomycotina</taxon>
        <taxon>Pezizomycetes</taxon>
        <taxon>Pezizales</taxon>
        <taxon>Discinaceae</taxon>
        <taxon>Discina</taxon>
    </lineage>
</organism>
<keyword evidence="4" id="KW-1185">Reference proteome</keyword>
<sequence>MFATTVLLLVLFSVSFATAHSFDGGSSVRLGITLGGGFEPVLDGGGTCLSTGNGVGGGECDFEEEGEEEGTEGLGLGAHGLRGKRDTEIMRGLGNGIPGRYNLQSGDINYWVLEPSELFDGDLNARSELRRRRDGEGDSEHVKRQDQPLIQLYITFNTCLQPQPNAALPEFQRPTGPPPGLELFMSNSSDNQTPGPATTTKPQTTIPVIGGFASLTINATGSIWVAVYAPRVSNINQWQDVWNYELVLSTTKPYHKYVEDQFLYLVDTDNSAALFITGNMSTTASTEGGVDEDVDGTELLDLPPPYTMYAQNTGVYSRFAGLERSYCAVTKLAQVRPSSLDSSMTARGLGNLPKEQFHLRELNRSSTYLAFLARPGSNDSTDTSGTLWRALRVTTKSDGNCQIIYNLPFCGEVAYAVPSNPTLFGMQQLMTFYDDIAASWHKNFSYSLQQINCNVSKVSAYSIARSCADCDNAYKNWLCAVTIPRCMDWSSTLPYLAERATTKLFYNSTSTALQLHAYTPALTPPQVAEHNATVNNQTAVPSRNKQIDIVVQPGPYKEIKPCLDLCWMLVQGCPSSFGFACPQPESRGAELSYGERKGGDVTCSYLGAVYLQSRASKWSVGSGGVVWLVGMVVWFLVWEGL</sequence>
<keyword evidence="1" id="KW-0472">Membrane</keyword>
<reference evidence="3 4" key="1">
    <citation type="submission" date="2024-02" db="EMBL/GenBank/DDBJ databases">
        <title>Discinaceae phylogenomics.</title>
        <authorList>
            <person name="Dirks A.C."/>
            <person name="James T.Y."/>
        </authorList>
    </citation>
    <scope>NUCLEOTIDE SEQUENCE [LARGE SCALE GENOMIC DNA]</scope>
    <source>
        <strain evidence="3 4">ACD0624</strain>
    </source>
</reference>
<dbReference type="InterPro" id="IPR024338">
    <property type="entry name" value="MID1/Yam8"/>
</dbReference>
<keyword evidence="2" id="KW-0732">Signal</keyword>
<evidence type="ECO:0000313" key="4">
    <source>
        <dbReference type="Proteomes" id="UP001447188"/>
    </source>
</evidence>
<evidence type="ECO:0000313" key="3">
    <source>
        <dbReference type="EMBL" id="KAL0637031.1"/>
    </source>
</evidence>
<keyword evidence="1" id="KW-1133">Transmembrane helix</keyword>
<feature type="signal peptide" evidence="2">
    <location>
        <begin position="1"/>
        <end position="19"/>
    </location>
</feature>
<feature type="transmembrane region" description="Helical" evidence="1">
    <location>
        <begin position="618"/>
        <end position="638"/>
    </location>
</feature>
<dbReference type="EMBL" id="JBBBZM010000040">
    <property type="protein sequence ID" value="KAL0637031.1"/>
    <property type="molecule type" value="Genomic_DNA"/>
</dbReference>
<evidence type="ECO:0000256" key="1">
    <source>
        <dbReference type="SAM" id="Phobius"/>
    </source>
</evidence>
<name>A0ABR3GN69_9PEZI</name>
<comment type="caution">
    <text evidence="3">The sequence shown here is derived from an EMBL/GenBank/DDBJ whole genome shotgun (WGS) entry which is preliminary data.</text>
</comment>
<gene>
    <name evidence="3" type="ORF">Q9L58_004013</name>
</gene>
<dbReference type="Proteomes" id="UP001447188">
    <property type="component" value="Unassembled WGS sequence"/>
</dbReference>
<dbReference type="PANTHER" id="PTHR39142:SF1">
    <property type="entry name" value="AEL197CP"/>
    <property type="match status" value="1"/>
</dbReference>
<dbReference type="Pfam" id="PF12929">
    <property type="entry name" value="Mid1"/>
    <property type="match status" value="1"/>
</dbReference>
<dbReference type="PANTHER" id="PTHR39142">
    <property type="entry name" value="MID1P"/>
    <property type="match status" value="1"/>
</dbReference>
<accession>A0ABR3GN69</accession>
<protein>
    <submittedName>
        <fullName evidence="3">Uncharacterized protein</fullName>
    </submittedName>
</protein>
<feature type="chain" id="PRO_5047128963" evidence="2">
    <location>
        <begin position="20"/>
        <end position="641"/>
    </location>
</feature>
<keyword evidence="1" id="KW-0812">Transmembrane</keyword>